<dbReference type="GO" id="GO:0016151">
    <property type="term" value="F:nickel cation binding"/>
    <property type="evidence" value="ECO:0007669"/>
    <property type="project" value="UniProtKB-UniRule"/>
</dbReference>
<dbReference type="GO" id="GO:0019509">
    <property type="term" value="P:L-methionine salvage from methylthioadenosine"/>
    <property type="evidence" value="ECO:0007669"/>
    <property type="project" value="UniProtKB-UniRule"/>
</dbReference>
<dbReference type="GO" id="GO:0005886">
    <property type="term" value="C:plasma membrane"/>
    <property type="evidence" value="ECO:0007669"/>
    <property type="project" value="UniProtKB-SubCell"/>
</dbReference>
<dbReference type="InterPro" id="IPR014710">
    <property type="entry name" value="RmlC-like_jellyroll"/>
</dbReference>
<evidence type="ECO:0000256" key="3">
    <source>
        <dbReference type="ARBA" id="ARBA00022490"/>
    </source>
</evidence>
<dbReference type="CDD" id="cd02232">
    <property type="entry name" value="cupin_ARD"/>
    <property type="match status" value="1"/>
</dbReference>
<keyword evidence="8 12" id="KW-0560">Oxidoreductase</keyword>
<dbReference type="InterPro" id="IPR004313">
    <property type="entry name" value="ARD"/>
</dbReference>
<comment type="similarity">
    <text evidence="12">Belongs to the acireductone dioxygenase (ARD) family.</text>
</comment>
<keyword evidence="3 12" id="KW-0963">Cytoplasm</keyword>
<comment type="catalytic activity">
    <reaction evidence="1 12">
        <text>1,2-dihydroxy-5-(methylsulfanyl)pent-1-en-3-one + O2 = 4-methylsulfanyl-2-oxobutanoate + formate + 2 H(+)</text>
        <dbReference type="Rhea" id="RHEA:24504"/>
        <dbReference type="ChEBI" id="CHEBI:15378"/>
        <dbReference type="ChEBI" id="CHEBI:15379"/>
        <dbReference type="ChEBI" id="CHEBI:15740"/>
        <dbReference type="ChEBI" id="CHEBI:16723"/>
        <dbReference type="ChEBI" id="CHEBI:49252"/>
        <dbReference type="EC" id="1.13.11.54"/>
    </reaction>
</comment>
<dbReference type="SUPFAM" id="SSF51182">
    <property type="entry name" value="RmlC-like cupins"/>
    <property type="match status" value="1"/>
</dbReference>
<dbReference type="Pfam" id="PF03079">
    <property type="entry name" value="ARD"/>
    <property type="match status" value="1"/>
</dbReference>
<feature type="binding site" evidence="12">
    <location>
        <position position="95"/>
    </location>
    <ligand>
        <name>Ni(2+)</name>
        <dbReference type="ChEBI" id="CHEBI:49786"/>
        <note>for nickel-dependent acireductone dioxygenase activity</note>
    </ligand>
</feature>
<gene>
    <name evidence="14" type="ORF">g.30535</name>
</gene>
<evidence type="ECO:0000256" key="13">
    <source>
        <dbReference type="SAM" id="MobiDB-lite"/>
    </source>
</evidence>
<keyword evidence="10 12" id="KW-0486">Methionine biosynthesis</keyword>
<dbReference type="PANTHER" id="PTHR23418:SF0">
    <property type="entry name" value="ACIREDUCTONE DIOXYGENASE"/>
    <property type="match status" value="1"/>
</dbReference>
<keyword evidence="11 12" id="KW-0539">Nucleus</keyword>
<feature type="binding site" evidence="12">
    <location>
        <position position="89"/>
    </location>
    <ligand>
        <name>Ni(2+)</name>
        <dbReference type="ChEBI" id="CHEBI:49786"/>
        <note>for nickel-dependent acireductone dioxygenase activity</note>
    </ligand>
</feature>
<organism evidence="14">
    <name type="scientific">Cuerna arida</name>
    <dbReference type="NCBI Taxonomy" id="1464854"/>
    <lineage>
        <taxon>Eukaryota</taxon>
        <taxon>Metazoa</taxon>
        <taxon>Ecdysozoa</taxon>
        <taxon>Arthropoda</taxon>
        <taxon>Hexapoda</taxon>
        <taxon>Insecta</taxon>
        <taxon>Pterygota</taxon>
        <taxon>Neoptera</taxon>
        <taxon>Paraneoptera</taxon>
        <taxon>Hemiptera</taxon>
        <taxon>Auchenorrhyncha</taxon>
        <taxon>Membracoidea</taxon>
        <taxon>Cicadellidae</taxon>
        <taxon>Cicadellinae</taxon>
        <taxon>Proconiini</taxon>
        <taxon>Cuerna</taxon>
    </lineage>
</organism>
<dbReference type="EC" id="1.13.11.53" evidence="12"/>
<feature type="binding site" evidence="12">
    <location>
        <position position="91"/>
    </location>
    <ligand>
        <name>Ni(2+)</name>
        <dbReference type="ChEBI" id="CHEBI:49786"/>
        <note>for nickel-dependent acireductone dioxygenase activity</note>
    </ligand>
</feature>
<evidence type="ECO:0000256" key="2">
    <source>
        <dbReference type="ARBA" id="ARBA00004413"/>
    </source>
</evidence>
<keyword evidence="9 12" id="KW-0408">Iron</keyword>
<keyword evidence="4 12" id="KW-0533">Nickel</keyword>
<dbReference type="EMBL" id="GECZ01004658">
    <property type="protein sequence ID" value="JAS65111.1"/>
    <property type="molecule type" value="Transcribed_RNA"/>
</dbReference>
<name>A0A1B6GRQ5_9HEMI</name>
<dbReference type="EC" id="1.13.11.54" evidence="12"/>
<comment type="catalytic activity">
    <reaction evidence="12">
        <text>1,2-dihydroxy-5-(methylsulfanyl)pent-1-en-3-one + O2 = 3-(methylsulfanyl)propanoate + CO + formate + 2 H(+)</text>
        <dbReference type="Rhea" id="RHEA:14161"/>
        <dbReference type="ChEBI" id="CHEBI:15378"/>
        <dbReference type="ChEBI" id="CHEBI:15379"/>
        <dbReference type="ChEBI" id="CHEBI:15740"/>
        <dbReference type="ChEBI" id="CHEBI:17245"/>
        <dbReference type="ChEBI" id="CHEBI:49016"/>
        <dbReference type="ChEBI" id="CHEBI:49252"/>
        <dbReference type="EC" id="1.13.11.53"/>
    </reaction>
</comment>
<dbReference type="GO" id="GO:0010309">
    <property type="term" value="F:acireductone dioxygenase [iron(II)-requiring] activity"/>
    <property type="evidence" value="ECO:0007669"/>
    <property type="project" value="UniProtKB-UniRule"/>
</dbReference>
<reference evidence="14" key="1">
    <citation type="submission" date="2015-11" db="EMBL/GenBank/DDBJ databases">
        <title>De novo transcriptome assembly of four potential Pierce s Disease insect vectors from Arizona vineyards.</title>
        <authorList>
            <person name="Tassone E.E."/>
        </authorList>
    </citation>
    <scope>NUCLEOTIDE SEQUENCE</scope>
</reference>
<dbReference type="InterPro" id="IPR027496">
    <property type="entry name" value="ARD_euk"/>
</dbReference>
<keyword evidence="6 12" id="KW-0479">Metal-binding</keyword>
<dbReference type="UniPathway" id="UPA00904">
    <property type="reaction ID" value="UER00878"/>
</dbReference>
<evidence type="ECO:0000256" key="1">
    <source>
        <dbReference type="ARBA" id="ARBA00000428"/>
    </source>
</evidence>
<evidence type="ECO:0000256" key="9">
    <source>
        <dbReference type="ARBA" id="ARBA00023004"/>
    </source>
</evidence>
<sequence>MVRAWYMNDSDEDQRLEHHTNPPRFLDLDTLNQDTGVEYFKIGNESGLDGTLLDKIKKERNYAFEDEITCSRECLADYDNKLKIFYKEHLHTDEEIRLVVEGSGYFDVRDQEDRWIRIEVVPGDLLIIPAGIYHRFTLDAKNYIRAKRFFVGEPIWTPYNRPADDMDCRKEYQQWIKSKKSQQSTHMPQVSS</sequence>
<dbReference type="PANTHER" id="PTHR23418">
    <property type="entry name" value="ACIREDUCTONE DIOXYGENASE"/>
    <property type="match status" value="1"/>
</dbReference>
<feature type="binding site" evidence="12">
    <location>
        <position position="134"/>
    </location>
    <ligand>
        <name>Ni(2+)</name>
        <dbReference type="ChEBI" id="CHEBI:49786"/>
        <note>for nickel-dependent acireductone dioxygenase activity</note>
    </ligand>
</feature>
<feature type="binding site" evidence="12">
    <location>
        <position position="91"/>
    </location>
    <ligand>
        <name>Fe(2+)</name>
        <dbReference type="ChEBI" id="CHEBI:29033"/>
        <note>for iron-dependent acireductone dioxygenase activity</note>
    </ligand>
</feature>
<feature type="binding site" evidence="12">
    <location>
        <position position="95"/>
    </location>
    <ligand>
        <name>Fe(2+)</name>
        <dbReference type="ChEBI" id="CHEBI:29033"/>
        <note>for iron-dependent acireductone dioxygenase activity</note>
    </ligand>
</feature>
<dbReference type="HAMAP" id="MF_03154">
    <property type="entry name" value="Salvage_MtnD_euk"/>
    <property type="match status" value="1"/>
</dbReference>
<evidence type="ECO:0000256" key="4">
    <source>
        <dbReference type="ARBA" id="ARBA00022596"/>
    </source>
</evidence>
<evidence type="ECO:0000256" key="12">
    <source>
        <dbReference type="HAMAP-Rule" id="MF_03154"/>
    </source>
</evidence>
<evidence type="ECO:0000256" key="8">
    <source>
        <dbReference type="ARBA" id="ARBA00023002"/>
    </source>
</evidence>
<evidence type="ECO:0000256" key="11">
    <source>
        <dbReference type="ARBA" id="ARBA00023242"/>
    </source>
</evidence>
<comment type="cofactor">
    <cofactor evidence="12">
        <name>Fe(2+)</name>
        <dbReference type="ChEBI" id="CHEBI:29033"/>
    </cofactor>
    <cofactor evidence="12">
        <name>Ni(2+)</name>
        <dbReference type="ChEBI" id="CHEBI:49786"/>
    </cofactor>
    <text evidence="12">Binds either 1 Fe or Ni cation per monomer. Iron-binding promotes an acireductone dioxygenase reaction producing 2-keto-4-methylthiobutyrate, while nickel-binding promotes an acireductone dioxygenase reaction producing 3-(methylsulfanyl)propanoate.</text>
</comment>
<dbReference type="GO" id="GO:0005737">
    <property type="term" value="C:cytoplasm"/>
    <property type="evidence" value="ECO:0007669"/>
    <property type="project" value="UniProtKB-SubCell"/>
</dbReference>
<feature type="binding site" evidence="12">
    <location>
        <position position="89"/>
    </location>
    <ligand>
        <name>Fe(2+)</name>
        <dbReference type="ChEBI" id="CHEBI:29033"/>
        <note>for iron-dependent acireductone dioxygenase activity</note>
    </ligand>
</feature>
<dbReference type="GO" id="GO:0005506">
    <property type="term" value="F:iron ion binding"/>
    <property type="evidence" value="ECO:0007669"/>
    <property type="project" value="UniProtKB-UniRule"/>
</dbReference>
<dbReference type="GO" id="GO:0005634">
    <property type="term" value="C:nucleus"/>
    <property type="evidence" value="ECO:0007669"/>
    <property type="project" value="UniProtKB-SubCell"/>
</dbReference>
<dbReference type="InterPro" id="IPR011051">
    <property type="entry name" value="RmlC_Cupin_sf"/>
</dbReference>
<dbReference type="FunFam" id="2.60.120.10:FF:000031">
    <property type="entry name" value="1,2-dihydroxy-3-keto-5-methylthiopentene dioxygenase"/>
    <property type="match status" value="1"/>
</dbReference>
<keyword evidence="7 12" id="KW-0223">Dioxygenase</keyword>
<evidence type="ECO:0000256" key="10">
    <source>
        <dbReference type="ARBA" id="ARBA00023167"/>
    </source>
</evidence>
<dbReference type="Gene3D" id="2.60.120.10">
    <property type="entry name" value="Jelly Rolls"/>
    <property type="match status" value="1"/>
</dbReference>
<evidence type="ECO:0000256" key="7">
    <source>
        <dbReference type="ARBA" id="ARBA00022964"/>
    </source>
</evidence>
<proteinExistence type="inferred from homology"/>
<dbReference type="GO" id="GO:0010308">
    <property type="term" value="F:acireductone dioxygenase (Ni2+-requiring) activity"/>
    <property type="evidence" value="ECO:0007669"/>
    <property type="project" value="UniProtKB-UniRule"/>
</dbReference>
<dbReference type="AlphaFoldDB" id="A0A1B6GRQ5"/>
<evidence type="ECO:0000256" key="5">
    <source>
        <dbReference type="ARBA" id="ARBA00022605"/>
    </source>
</evidence>
<protein>
    <recommendedName>
        <fullName evidence="12">Acireductone dioxygenase</fullName>
    </recommendedName>
    <alternativeName>
        <fullName evidence="12">Acireductone dioxygenase (Fe(2+)-requiring)</fullName>
        <shortName evidence="12">ARD'</shortName>
        <shortName evidence="12">Fe-ARD</shortName>
        <ecNumber evidence="12">1.13.11.54</ecNumber>
    </alternativeName>
    <alternativeName>
        <fullName evidence="12">Acireductone dioxygenase (Ni(2+)-requiring)</fullName>
        <shortName evidence="12">ARD</shortName>
        <shortName evidence="12">Ni-ARD</shortName>
        <ecNumber evidence="12">1.13.11.53</ecNumber>
    </alternativeName>
</protein>
<keyword evidence="5 12" id="KW-0028">Amino-acid biosynthesis</keyword>
<accession>A0A1B6GRQ5</accession>
<feature type="binding site" evidence="12">
    <location>
        <position position="134"/>
    </location>
    <ligand>
        <name>Fe(2+)</name>
        <dbReference type="ChEBI" id="CHEBI:29033"/>
        <note>for iron-dependent acireductone dioxygenase activity</note>
    </ligand>
</feature>
<comment type="pathway">
    <text evidence="12">Amino-acid biosynthesis; L-methionine biosynthesis via salvage pathway; L-methionine from S-methyl-5-thio-alpha-D-ribose 1-phosphate: step 5/6.</text>
</comment>
<comment type="subcellular location">
    <subcellularLocation>
        <location evidence="2">Cell membrane</location>
        <topology evidence="2">Peripheral membrane protein</topology>
        <orientation evidence="2">Cytoplasmic side</orientation>
    </subcellularLocation>
    <subcellularLocation>
        <location evidence="12">Cytoplasm</location>
    </subcellularLocation>
    <subcellularLocation>
        <location evidence="12">Nucleus</location>
    </subcellularLocation>
</comment>
<comment type="function">
    <text evidence="12">Catalyzes 2 different reactions between oxygen and the acireductone 1,2-dihydroxy-3-keto-5-methylthiopentene (DHK-MTPene) depending upon the metal bound in the active site. Fe-containing acireductone dioxygenase (Fe-ARD) produces formate and 2-keto-4-methylthiobutyrate (KMTB), the alpha-ketoacid precursor of methionine in the methionine recycle pathway. Ni-containing acireductone dioxygenase (Ni-ARD) produces methylthiopropionate, carbon monoxide and formate, and does not lie on the methionine recycle pathway.</text>
</comment>
<evidence type="ECO:0000313" key="14">
    <source>
        <dbReference type="EMBL" id="JAS65111.1"/>
    </source>
</evidence>
<feature type="region of interest" description="Disordered" evidence="13">
    <location>
        <begin position="1"/>
        <end position="21"/>
    </location>
</feature>
<evidence type="ECO:0000256" key="6">
    <source>
        <dbReference type="ARBA" id="ARBA00022723"/>
    </source>
</evidence>